<keyword evidence="4 6" id="KW-0339">Growth factor</keyword>
<evidence type="ECO:0000259" key="7">
    <source>
        <dbReference type="PROSITE" id="PS51362"/>
    </source>
</evidence>
<dbReference type="InterPro" id="IPR001839">
    <property type="entry name" value="TGF-b_C"/>
</dbReference>
<feature type="domain" description="TGF-beta family profile" evidence="7">
    <location>
        <begin position="174"/>
        <end position="232"/>
    </location>
</feature>
<keyword evidence="5" id="KW-1015">Disulfide bond</keyword>
<dbReference type="InterPro" id="IPR029034">
    <property type="entry name" value="Cystine-knot_cytokine"/>
</dbReference>
<dbReference type="SMART" id="SM00204">
    <property type="entry name" value="TGFB"/>
    <property type="match status" value="1"/>
</dbReference>
<dbReference type="Pfam" id="PF00019">
    <property type="entry name" value="TGF_beta"/>
    <property type="match status" value="1"/>
</dbReference>
<evidence type="ECO:0000256" key="5">
    <source>
        <dbReference type="ARBA" id="ARBA00023157"/>
    </source>
</evidence>
<dbReference type="GO" id="GO:0005615">
    <property type="term" value="C:extracellular space"/>
    <property type="evidence" value="ECO:0007669"/>
    <property type="project" value="TreeGrafter"/>
</dbReference>
<dbReference type="InterPro" id="IPR015615">
    <property type="entry name" value="TGF-beta-rel"/>
</dbReference>
<evidence type="ECO:0000256" key="2">
    <source>
        <dbReference type="ARBA" id="ARBA00006656"/>
    </source>
</evidence>
<gene>
    <name evidence="8" type="ORF">SBAD_LOCUS894</name>
</gene>
<dbReference type="SUPFAM" id="SSF57501">
    <property type="entry name" value="Cystine-knot cytokines"/>
    <property type="match status" value="1"/>
</dbReference>
<dbReference type="PROSITE" id="PS51362">
    <property type="entry name" value="TGF_BETA_2"/>
    <property type="match status" value="1"/>
</dbReference>
<evidence type="ECO:0000256" key="6">
    <source>
        <dbReference type="RuleBase" id="RU000354"/>
    </source>
</evidence>
<accession>A0A183IBA0</accession>
<dbReference type="Pfam" id="PF00688">
    <property type="entry name" value="TGFb_propeptide"/>
    <property type="match status" value="1"/>
</dbReference>
<reference evidence="10" key="1">
    <citation type="submission" date="2016-06" db="UniProtKB">
        <authorList>
            <consortium name="WormBaseParasite"/>
        </authorList>
    </citation>
    <scope>IDENTIFICATION</scope>
</reference>
<evidence type="ECO:0000256" key="4">
    <source>
        <dbReference type="ARBA" id="ARBA00023030"/>
    </source>
</evidence>
<proteinExistence type="inferred from homology"/>
<sequence>MILCAPSSLNLETKEMDIAYFSFSVDTMNNYIHKAYLHFYVQPTLKKLGKSGVKPMLQRIHLYRIDNRHGKETLLDKKEYKAAMHTEGYWDKFNVTRLVQDWFLKPERNFGVVVRVMEKEISTVVHPNIGKNHDKHSMYLNIAVEDKRNNRRKREAAPKTDCQEGESYFKCCRHMQRYLHTHLLQQARPYGNAGPCCYPTNMSPILMVYFNDNKEVLVSKIPGMVVSRCGCA</sequence>
<dbReference type="PANTHER" id="PTHR11848:SF262">
    <property type="entry name" value="LD29161P"/>
    <property type="match status" value="1"/>
</dbReference>
<comment type="subcellular location">
    <subcellularLocation>
        <location evidence="1">Secreted</location>
    </subcellularLocation>
</comment>
<evidence type="ECO:0000256" key="1">
    <source>
        <dbReference type="ARBA" id="ARBA00004613"/>
    </source>
</evidence>
<protein>
    <submittedName>
        <fullName evidence="10">Growth/differentiation factor 8</fullName>
    </submittedName>
</protein>
<dbReference type="Gene3D" id="2.60.120.970">
    <property type="match status" value="1"/>
</dbReference>
<comment type="similarity">
    <text evidence="2 6">Belongs to the TGF-beta family.</text>
</comment>
<dbReference type="PANTHER" id="PTHR11848">
    <property type="entry name" value="TGF-BETA FAMILY"/>
    <property type="match status" value="1"/>
</dbReference>
<organism evidence="10">
    <name type="scientific">Soboliphyme baturini</name>
    <dbReference type="NCBI Taxonomy" id="241478"/>
    <lineage>
        <taxon>Eukaryota</taxon>
        <taxon>Metazoa</taxon>
        <taxon>Ecdysozoa</taxon>
        <taxon>Nematoda</taxon>
        <taxon>Enoplea</taxon>
        <taxon>Dorylaimia</taxon>
        <taxon>Dioctophymatida</taxon>
        <taxon>Dioctophymatoidea</taxon>
        <taxon>Soboliphymatidae</taxon>
        <taxon>Soboliphyme</taxon>
    </lineage>
</organism>
<dbReference type="OrthoDB" id="5948587at2759"/>
<dbReference type="AlphaFoldDB" id="A0A183IBA0"/>
<name>A0A183IBA0_9BILA</name>
<dbReference type="Proteomes" id="UP000270296">
    <property type="component" value="Unassembled WGS sequence"/>
</dbReference>
<evidence type="ECO:0000256" key="3">
    <source>
        <dbReference type="ARBA" id="ARBA00022525"/>
    </source>
</evidence>
<evidence type="ECO:0000313" key="10">
    <source>
        <dbReference type="WBParaSite" id="SBAD_0000091701-mRNA-1"/>
    </source>
</evidence>
<dbReference type="Gene3D" id="2.10.90.10">
    <property type="entry name" value="Cystine-knot cytokines"/>
    <property type="match status" value="1"/>
</dbReference>
<keyword evidence="3" id="KW-0964">Secreted</keyword>
<dbReference type="EMBL" id="UZAM01006653">
    <property type="protein sequence ID" value="VDO92507.1"/>
    <property type="molecule type" value="Genomic_DNA"/>
</dbReference>
<evidence type="ECO:0000313" key="8">
    <source>
        <dbReference type="EMBL" id="VDO92507.1"/>
    </source>
</evidence>
<dbReference type="GO" id="GO:0008083">
    <property type="term" value="F:growth factor activity"/>
    <property type="evidence" value="ECO:0007669"/>
    <property type="project" value="UniProtKB-KW"/>
</dbReference>
<keyword evidence="9" id="KW-1185">Reference proteome</keyword>
<dbReference type="WBParaSite" id="SBAD_0000091701-mRNA-1">
    <property type="protein sequence ID" value="SBAD_0000091701-mRNA-1"/>
    <property type="gene ID" value="SBAD_0000091701"/>
</dbReference>
<evidence type="ECO:0000313" key="9">
    <source>
        <dbReference type="Proteomes" id="UP000270296"/>
    </source>
</evidence>
<dbReference type="InterPro" id="IPR001111">
    <property type="entry name" value="TGF-b_propeptide"/>
</dbReference>
<reference evidence="8 9" key="2">
    <citation type="submission" date="2018-11" db="EMBL/GenBank/DDBJ databases">
        <authorList>
            <consortium name="Pathogen Informatics"/>
        </authorList>
    </citation>
    <scope>NUCLEOTIDE SEQUENCE [LARGE SCALE GENOMIC DNA]</scope>
</reference>
<dbReference type="GO" id="GO:0005125">
    <property type="term" value="F:cytokine activity"/>
    <property type="evidence" value="ECO:0007669"/>
    <property type="project" value="TreeGrafter"/>
</dbReference>